<dbReference type="AlphaFoldDB" id="A0A835ZDE3"/>
<proteinExistence type="predicted"/>
<dbReference type="Proteomes" id="UP000664859">
    <property type="component" value="Unassembled WGS sequence"/>
</dbReference>
<feature type="region of interest" description="Disordered" evidence="1">
    <location>
        <begin position="263"/>
        <end position="348"/>
    </location>
</feature>
<evidence type="ECO:0000313" key="2">
    <source>
        <dbReference type="EMBL" id="KAG5191640.1"/>
    </source>
</evidence>
<feature type="region of interest" description="Disordered" evidence="1">
    <location>
        <begin position="1"/>
        <end position="99"/>
    </location>
</feature>
<feature type="region of interest" description="Disordered" evidence="1">
    <location>
        <begin position="111"/>
        <end position="164"/>
    </location>
</feature>
<accession>A0A835ZDE3</accession>
<sequence length="453" mass="47382">MTFGQARMQSPTNIDVFRCPPPVYATGNSTDWRHGGPAPAAHSGHPQIFGDTNAQRHPATDAADTGRAKGSQDQSGATSGAESTPGAITNAGPAEGAPDAAVDVNANAARTQGTPSVGADAAGHARSAAPAGGMPLASGDADSAQPGDGGDGDDNGRKQQAAVQPTSALALLSGFLPKMLEKYSEDKPEECLDKLMIPLLQSTAETQVSEARCRTATTEAAATQSTLAARRADRHDKMDLVKEALASKINERVIIAIISDDPTHTAAPVPAGAGRLDEPAAADAGDDAPEPAAAGGRGNTSQRADVQARGTSRKPAATRARANNAGPAVQVADGGSNRDAPEVPVPEDYPLPAPPAYCAANAIRTYAEYFRYDIPDNTVVFGRLCTKITNKYNERVKKQGVTMRRKFLPEFFEKHMMPVMTDVFETEAAKTDGLVSKRDDTVSQPRRKVARHS</sequence>
<feature type="compositionally biased region" description="Polar residues" evidence="1">
    <location>
        <begin position="71"/>
        <end position="82"/>
    </location>
</feature>
<gene>
    <name evidence="2" type="ORF">JKP88DRAFT_266515</name>
</gene>
<dbReference type="EMBL" id="JAFCMP010000017">
    <property type="protein sequence ID" value="KAG5191640.1"/>
    <property type="molecule type" value="Genomic_DNA"/>
</dbReference>
<keyword evidence="3" id="KW-1185">Reference proteome</keyword>
<name>A0A835ZDE3_9STRA</name>
<protein>
    <submittedName>
        <fullName evidence="2">Uncharacterized protein</fullName>
    </submittedName>
</protein>
<comment type="caution">
    <text evidence="2">The sequence shown here is derived from an EMBL/GenBank/DDBJ whole genome shotgun (WGS) entry which is preliminary data.</text>
</comment>
<feature type="compositionally biased region" description="Low complexity" evidence="1">
    <location>
        <begin position="118"/>
        <end position="146"/>
    </location>
</feature>
<reference evidence="2" key="1">
    <citation type="submission" date="2021-02" db="EMBL/GenBank/DDBJ databases">
        <title>First Annotated Genome of the Yellow-green Alga Tribonema minus.</title>
        <authorList>
            <person name="Mahan K.M."/>
        </authorList>
    </citation>
    <scope>NUCLEOTIDE SEQUENCE</scope>
    <source>
        <strain evidence="2">UTEX B ZZ1240</strain>
    </source>
</reference>
<evidence type="ECO:0000256" key="1">
    <source>
        <dbReference type="SAM" id="MobiDB-lite"/>
    </source>
</evidence>
<organism evidence="2 3">
    <name type="scientific">Tribonema minus</name>
    <dbReference type="NCBI Taxonomy" id="303371"/>
    <lineage>
        <taxon>Eukaryota</taxon>
        <taxon>Sar</taxon>
        <taxon>Stramenopiles</taxon>
        <taxon>Ochrophyta</taxon>
        <taxon>PX clade</taxon>
        <taxon>Xanthophyceae</taxon>
        <taxon>Tribonematales</taxon>
        <taxon>Tribonemataceae</taxon>
        <taxon>Tribonema</taxon>
    </lineage>
</organism>
<evidence type="ECO:0000313" key="3">
    <source>
        <dbReference type="Proteomes" id="UP000664859"/>
    </source>
</evidence>